<gene>
    <name evidence="2" type="ORF">pdam_00025459</name>
</gene>
<dbReference type="AlphaFoldDB" id="A0A3M6UMM4"/>
<reference evidence="2 3" key="1">
    <citation type="journal article" date="2018" name="Sci. Rep.">
        <title>Comparative analysis of the Pocillopora damicornis genome highlights role of immune system in coral evolution.</title>
        <authorList>
            <person name="Cunning R."/>
            <person name="Bay R.A."/>
            <person name="Gillette P."/>
            <person name="Baker A.C."/>
            <person name="Traylor-Knowles N."/>
        </authorList>
    </citation>
    <scope>NUCLEOTIDE SEQUENCE [LARGE SCALE GENOMIC DNA]</scope>
    <source>
        <strain evidence="2">RSMAS</strain>
        <tissue evidence="2">Whole animal</tissue>
    </source>
</reference>
<dbReference type="OrthoDB" id="5985658at2759"/>
<feature type="non-terminal residue" evidence="2">
    <location>
        <position position="1"/>
    </location>
</feature>
<feature type="region of interest" description="Disordered" evidence="1">
    <location>
        <begin position="335"/>
        <end position="358"/>
    </location>
</feature>
<evidence type="ECO:0000313" key="3">
    <source>
        <dbReference type="Proteomes" id="UP000275408"/>
    </source>
</evidence>
<evidence type="ECO:0000313" key="2">
    <source>
        <dbReference type="EMBL" id="RMX54871.1"/>
    </source>
</evidence>
<dbReference type="Proteomes" id="UP000275408">
    <property type="component" value="Unassembled WGS sequence"/>
</dbReference>
<evidence type="ECO:0000256" key="1">
    <source>
        <dbReference type="SAM" id="MobiDB-lite"/>
    </source>
</evidence>
<dbReference type="EMBL" id="RCHS01001173">
    <property type="protein sequence ID" value="RMX54871.1"/>
    <property type="molecule type" value="Genomic_DNA"/>
</dbReference>
<keyword evidence="3" id="KW-1185">Reference proteome</keyword>
<feature type="non-terminal residue" evidence="2">
    <location>
        <position position="358"/>
    </location>
</feature>
<protein>
    <submittedName>
        <fullName evidence="2">Uncharacterized protein</fullName>
    </submittedName>
</protein>
<feature type="region of interest" description="Disordered" evidence="1">
    <location>
        <begin position="112"/>
        <end position="148"/>
    </location>
</feature>
<sequence>FHDFHPLFLQLGKSSTTESDDSKSVKLLTLLIYIAAQNNSLQFVDFIFSTSVGKLVFTHYKHNPTLPEDVARANGHPILGNYLENVNKRLSKERIEDKSETVNWLELKHAMEKKQDQPCNDDVQTPIYPESDKSQRDYDADDEVSNSSSPFNAVTNVALHPNQEGADPADDHFVSSAVMSVAGETSNAIELSSDGGANSSAERQNQEPTDSMTISLPCEINTETLMNRYIQTTTKNTFWKRYCSETDQKEGQDELEKPLGYNQGEAGPANDHIVTSAVTNSAGETPNSFERGSEVGKNSGASRHIQGLIAGITKVPPCLDNAERVAGPFIMMKTENNRKERNCGRKEREEELNNLDKP</sequence>
<accession>A0A3M6UMM4</accession>
<proteinExistence type="predicted"/>
<feature type="region of interest" description="Disordered" evidence="1">
    <location>
        <begin position="189"/>
        <end position="211"/>
    </location>
</feature>
<comment type="caution">
    <text evidence="2">The sequence shown here is derived from an EMBL/GenBank/DDBJ whole genome shotgun (WGS) entry which is preliminary data.</text>
</comment>
<organism evidence="2 3">
    <name type="scientific">Pocillopora damicornis</name>
    <name type="common">Cauliflower coral</name>
    <name type="synonym">Millepora damicornis</name>
    <dbReference type="NCBI Taxonomy" id="46731"/>
    <lineage>
        <taxon>Eukaryota</taxon>
        <taxon>Metazoa</taxon>
        <taxon>Cnidaria</taxon>
        <taxon>Anthozoa</taxon>
        <taxon>Hexacorallia</taxon>
        <taxon>Scleractinia</taxon>
        <taxon>Astrocoeniina</taxon>
        <taxon>Pocilloporidae</taxon>
        <taxon>Pocillopora</taxon>
    </lineage>
</organism>
<name>A0A3M6UMM4_POCDA</name>